<evidence type="ECO:0000256" key="1">
    <source>
        <dbReference type="ARBA" id="ARBA00001957"/>
    </source>
</evidence>
<gene>
    <name evidence="5" type="ORF">E1294_46570</name>
</gene>
<dbReference type="SMART" id="SM00823">
    <property type="entry name" value="PKS_PP"/>
    <property type="match status" value="1"/>
</dbReference>
<dbReference type="InterPro" id="IPR020806">
    <property type="entry name" value="PKS_PP-bd"/>
</dbReference>
<dbReference type="OrthoDB" id="2085352at2"/>
<evidence type="ECO:0000313" key="6">
    <source>
        <dbReference type="Proteomes" id="UP000294543"/>
    </source>
</evidence>
<dbReference type="AlphaFoldDB" id="A0A4R4VWX2"/>
<accession>A0A4R4VWX2</accession>
<dbReference type="Pfam" id="PF00550">
    <property type="entry name" value="PP-binding"/>
    <property type="match status" value="1"/>
</dbReference>
<dbReference type="Proteomes" id="UP000294543">
    <property type="component" value="Unassembled WGS sequence"/>
</dbReference>
<dbReference type="PROSITE" id="PS50075">
    <property type="entry name" value="CARRIER"/>
    <property type="match status" value="1"/>
</dbReference>
<name>A0A4R4VWX2_9ACTN</name>
<dbReference type="PANTHER" id="PTHR45527:SF1">
    <property type="entry name" value="FATTY ACID SYNTHASE"/>
    <property type="match status" value="1"/>
</dbReference>
<dbReference type="GO" id="GO:0005737">
    <property type="term" value="C:cytoplasm"/>
    <property type="evidence" value="ECO:0007669"/>
    <property type="project" value="TreeGrafter"/>
</dbReference>
<reference evidence="5 6" key="1">
    <citation type="submission" date="2019-03" db="EMBL/GenBank/DDBJ databases">
        <title>Draft genome sequences of novel Actinobacteria.</title>
        <authorList>
            <person name="Sahin N."/>
            <person name="Ay H."/>
            <person name="Saygin H."/>
        </authorList>
    </citation>
    <scope>NUCLEOTIDE SEQUENCE [LARGE SCALE GENOMIC DNA]</scope>
    <source>
        <strain evidence="5 6">KC712</strain>
    </source>
</reference>
<dbReference type="InterPro" id="IPR009081">
    <property type="entry name" value="PP-bd_ACP"/>
</dbReference>
<dbReference type="PROSITE" id="PS00012">
    <property type="entry name" value="PHOSPHOPANTETHEINE"/>
    <property type="match status" value="1"/>
</dbReference>
<organism evidence="5 6">
    <name type="scientific">Nonomuraea diastatica</name>
    <dbReference type="NCBI Taxonomy" id="1848329"/>
    <lineage>
        <taxon>Bacteria</taxon>
        <taxon>Bacillati</taxon>
        <taxon>Actinomycetota</taxon>
        <taxon>Actinomycetes</taxon>
        <taxon>Streptosporangiales</taxon>
        <taxon>Streptosporangiaceae</taxon>
        <taxon>Nonomuraea</taxon>
    </lineage>
</organism>
<dbReference type="InterPro" id="IPR006162">
    <property type="entry name" value="Ppantetheine_attach_site"/>
</dbReference>
<dbReference type="FunFam" id="1.10.1200.10:FF:000005">
    <property type="entry name" value="Nonribosomal peptide synthetase 1"/>
    <property type="match status" value="1"/>
</dbReference>
<comment type="cofactor">
    <cofactor evidence="1">
        <name>pantetheine 4'-phosphate</name>
        <dbReference type="ChEBI" id="CHEBI:47942"/>
    </cofactor>
</comment>
<dbReference type="RefSeq" id="WP_132518317.1">
    <property type="nucleotide sequence ID" value="NZ_SMKP01000237.1"/>
</dbReference>
<dbReference type="PANTHER" id="PTHR45527">
    <property type="entry name" value="NONRIBOSOMAL PEPTIDE SYNTHETASE"/>
    <property type="match status" value="1"/>
</dbReference>
<evidence type="ECO:0000256" key="3">
    <source>
        <dbReference type="ARBA" id="ARBA00022553"/>
    </source>
</evidence>
<feature type="domain" description="Carrier" evidence="4">
    <location>
        <begin position="16"/>
        <end position="90"/>
    </location>
</feature>
<protein>
    <recommendedName>
        <fullName evidence="4">Carrier domain-containing protein</fullName>
    </recommendedName>
</protein>
<dbReference type="InterPro" id="IPR036736">
    <property type="entry name" value="ACP-like_sf"/>
</dbReference>
<keyword evidence="3" id="KW-0597">Phosphoprotein</keyword>
<comment type="caution">
    <text evidence="5">The sequence shown here is derived from an EMBL/GenBank/DDBJ whole genome shotgun (WGS) entry which is preliminary data.</text>
</comment>
<sequence>MVSGNDPVPAGGRARMPRTEVERRIAAVWTDVLGVARIGLDDGFFALGGNSLQAVRVAARLAAQGLPATAGHLFNAPTVAELATELTASPEPDIPRLPRIPRTRP</sequence>
<dbReference type="GO" id="GO:0031177">
    <property type="term" value="F:phosphopantetheine binding"/>
    <property type="evidence" value="ECO:0007669"/>
    <property type="project" value="InterPro"/>
</dbReference>
<keyword evidence="2" id="KW-0596">Phosphopantetheine</keyword>
<keyword evidence="6" id="KW-1185">Reference proteome</keyword>
<dbReference type="SUPFAM" id="SSF47336">
    <property type="entry name" value="ACP-like"/>
    <property type="match status" value="1"/>
</dbReference>
<evidence type="ECO:0000313" key="5">
    <source>
        <dbReference type="EMBL" id="TDD09921.1"/>
    </source>
</evidence>
<dbReference type="GO" id="GO:0044550">
    <property type="term" value="P:secondary metabolite biosynthetic process"/>
    <property type="evidence" value="ECO:0007669"/>
    <property type="project" value="TreeGrafter"/>
</dbReference>
<dbReference type="GO" id="GO:0043041">
    <property type="term" value="P:amino acid activation for nonribosomal peptide biosynthetic process"/>
    <property type="evidence" value="ECO:0007669"/>
    <property type="project" value="TreeGrafter"/>
</dbReference>
<proteinExistence type="predicted"/>
<evidence type="ECO:0000256" key="2">
    <source>
        <dbReference type="ARBA" id="ARBA00022450"/>
    </source>
</evidence>
<dbReference type="InterPro" id="IPR029058">
    <property type="entry name" value="AB_hydrolase_fold"/>
</dbReference>
<dbReference type="EMBL" id="SMKP01000237">
    <property type="protein sequence ID" value="TDD09921.1"/>
    <property type="molecule type" value="Genomic_DNA"/>
</dbReference>
<dbReference type="Gene3D" id="3.40.50.1820">
    <property type="entry name" value="alpha/beta hydrolase"/>
    <property type="match status" value="1"/>
</dbReference>
<evidence type="ECO:0000259" key="4">
    <source>
        <dbReference type="PROSITE" id="PS50075"/>
    </source>
</evidence>